<keyword evidence="4 5" id="KW-0802">TPR repeat</keyword>
<keyword evidence="2" id="KW-0677">Repeat</keyword>
<feature type="repeat" description="TPR" evidence="5">
    <location>
        <begin position="157"/>
        <end position="190"/>
    </location>
</feature>
<keyword evidence="9" id="KW-1185">Reference proteome</keyword>
<accession>A0A317PRN6</accession>
<evidence type="ECO:0000256" key="4">
    <source>
        <dbReference type="ARBA" id="ARBA00022803"/>
    </source>
</evidence>
<dbReference type="EMBL" id="QGTR01000002">
    <property type="protein sequence ID" value="PWW02230.1"/>
    <property type="molecule type" value="Genomic_DNA"/>
</dbReference>
<dbReference type="InterPro" id="IPR051263">
    <property type="entry name" value="C-type_cytochrome_biogenesis"/>
</dbReference>
<dbReference type="GO" id="GO:0005886">
    <property type="term" value="C:plasma membrane"/>
    <property type="evidence" value="ECO:0007669"/>
    <property type="project" value="TreeGrafter"/>
</dbReference>
<dbReference type="Gene3D" id="1.25.40.10">
    <property type="entry name" value="Tetratricopeptide repeat domain"/>
    <property type="match status" value="3"/>
</dbReference>
<dbReference type="GO" id="GO:0030313">
    <property type="term" value="C:cell envelope"/>
    <property type="evidence" value="ECO:0007669"/>
    <property type="project" value="UniProtKB-SubCell"/>
</dbReference>
<comment type="subcellular location">
    <subcellularLocation>
        <location evidence="1">Cell envelope</location>
    </subcellularLocation>
</comment>
<dbReference type="InterPro" id="IPR011990">
    <property type="entry name" value="TPR-like_helical_dom_sf"/>
</dbReference>
<dbReference type="InterPro" id="IPR056413">
    <property type="entry name" value="TPR_CcmH_CycH"/>
</dbReference>
<evidence type="ECO:0000313" key="8">
    <source>
        <dbReference type="EMBL" id="PWW02230.1"/>
    </source>
</evidence>
<dbReference type="InterPro" id="IPR017560">
    <property type="entry name" value="Cyt_c_biogenesis_CcmI"/>
</dbReference>
<dbReference type="SUPFAM" id="SSF48452">
    <property type="entry name" value="TPR-like"/>
    <property type="match status" value="2"/>
</dbReference>
<gene>
    <name evidence="8" type="ORF">DFR52_102898</name>
</gene>
<dbReference type="GO" id="GO:0017004">
    <property type="term" value="P:cytochrome complex assembly"/>
    <property type="evidence" value="ECO:0007669"/>
    <property type="project" value="UniProtKB-KW"/>
</dbReference>
<proteinExistence type="predicted"/>
<evidence type="ECO:0000256" key="3">
    <source>
        <dbReference type="ARBA" id="ARBA00022748"/>
    </source>
</evidence>
<comment type="caution">
    <text evidence="8">The sequence shown here is derived from an EMBL/GenBank/DDBJ whole genome shotgun (WGS) entry which is preliminary data.</text>
</comment>
<dbReference type="PROSITE" id="PS50005">
    <property type="entry name" value="TPR"/>
    <property type="match status" value="1"/>
</dbReference>
<keyword evidence="6" id="KW-1133">Transmembrane helix</keyword>
<evidence type="ECO:0000256" key="6">
    <source>
        <dbReference type="SAM" id="Phobius"/>
    </source>
</evidence>
<reference evidence="8 9" key="1">
    <citation type="submission" date="2018-05" db="EMBL/GenBank/DDBJ databases">
        <title>Genomic Encyclopedia of Type Strains, Phase IV (KMG-IV): sequencing the most valuable type-strain genomes for metagenomic binning, comparative biology and taxonomic classification.</title>
        <authorList>
            <person name="Goeker M."/>
        </authorList>
    </citation>
    <scope>NUCLEOTIDE SEQUENCE [LARGE SCALE GENOMIC DNA]</scope>
    <source>
        <strain evidence="8 9">DSM 16791</strain>
    </source>
</reference>
<dbReference type="Proteomes" id="UP000246352">
    <property type="component" value="Unassembled WGS sequence"/>
</dbReference>
<evidence type="ECO:0000313" key="9">
    <source>
        <dbReference type="Proteomes" id="UP000246352"/>
    </source>
</evidence>
<dbReference type="OrthoDB" id="9815847at2"/>
<evidence type="ECO:0000259" key="7">
    <source>
        <dbReference type="Pfam" id="PF23914"/>
    </source>
</evidence>
<dbReference type="InterPro" id="IPR019734">
    <property type="entry name" value="TPR_rpt"/>
</dbReference>
<protein>
    <submittedName>
        <fullName evidence="8">Cytochrome c-type biogenesis protein CcmH</fullName>
    </submittedName>
</protein>
<keyword evidence="3" id="KW-0201">Cytochrome c-type biogenesis</keyword>
<sequence>MLFWVLAAAMTAVATLALLGPLMRARATVTAPASHDAEVYRDQLAEVERDLAAGTIEPSQADVARTEISRRLLAAARKAEAEEGAAPASRRGATRLAMAAVVILIPAIALSAYLRLGSPGNGGEPLAARMANPTASDDIGVLIAKAEQHLAENPDDGRGWDVLGPIYLRTGRLEDAAHAYRRAISLLGPTSDRQAGLGEALVSASDGVVTDEARLVFQSARELDPGDPRPSFYLAVAIAQEGRKAEAIAAFQALADRSPPDAPWLSAIERQIAAIGRPDAATGPQLALRGPSEADIAAAADMAPSDRLAMIRSMVTGLEARLKENPDDIEGWLRLIRSQQVLGDTSAAQAALARGFAAFPDDSEQKTSLSRLADELAPNANATLGGVMIPQAAQPAPDTAPAPFIVPDASALPSAQPPGNPSQADMAAAADMTPADRMEMVRSMVATLDARLTDNPDNIEGWLRLVRSYTVLGDPAAAKTALARARSAFADDAAKTAQLSDLAAELKLEQ</sequence>
<evidence type="ECO:0000256" key="1">
    <source>
        <dbReference type="ARBA" id="ARBA00004196"/>
    </source>
</evidence>
<keyword evidence="6" id="KW-0472">Membrane</keyword>
<dbReference type="AlphaFoldDB" id="A0A317PRN6"/>
<dbReference type="NCBIfam" id="TIGR03142">
    <property type="entry name" value="cytochro_ccmI"/>
    <property type="match status" value="1"/>
</dbReference>
<dbReference type="Pfam" id="PF23914">
    <property type="entry name" value="TPR_CcmH_CycH"/>
    <property type="match status" value="1"/>
</dbReference>
<dbReference type="PANTHER" id="PTHR47870:SF4">
    <property type="entry name" value="CYTOCHROME C-TYPE BIOGENESIS PROTEIN CYCH"/>
    <property type="match status" value="1"/>
</dbReference>
<dbReference type="RefSeq" id="WP_110031927.1">
    <property type="nucleotide sequence ID" value="NZ_QGTR01000002.1"/>
</dbReference>
<feature type="domain" description="Cytochrome c-type biogenesis protein H TPR" evidence="7">
    <location>
        <begin position="136"/>
        <end position="263"/>
    </location>
</feature>
<feature type="transmembrane region" description="Helical" evidence="6">
    <location>
        <begin position="96"/>
        <end position="116"/>
    </location>
</feature>
<organism evidence="8 9">
    <name type="scientific">Hoeflea marina</name>
    <dbReference type="NCBI Taxonomy" id="274592"/>
    <lineage>
        <taxon>Bacteria</taxon>
        <taxon>Pseudomonadati</taxon>
        <taxon>Pseudomonadota</taxon>
        <taxon>Alphaproteobacteria</taxon>
        <taxon>Hyphomicrobiales</taxon>
        <taxon>Rhizobiaceae</taxon>
        <taxon>Hoeflea</taxon>
    </lineage>
</organism>
<dbReference type="PANTHER" id="PTHR47870">
    <property type="entry name" value="CYTOCHROME C-TYPE BIOGENESIS PROTEIN CCMH"/>
    <property type="match status" value="1"/>
</dbReference>
<name>A0A317PRN6_9HYPH</name>
<evidence type="ECO:0000256" key="2">
    <source>
        <dbReference type="ARBA" id="ARBA00022737"/>
    </source>
</evidence>
<evidence type="ECO:0000256" key="5">
    <source>
        <dbReference type="PROSITE-ProRule" id="PRU00339"/>
    </source>
</evidence>
<keyword evidence="6" id="KW-0812">Transmembrane</keyword>